<dbReference type="GO" id="GO:0016787">
    <property type="term" value="F:hydrolase activity"/>
    <property type="evidence" value="ECO:0007669"/>
    <property type="project" value="UniProtKB-KW"/>
</dbReference>
<evidence type="ECO:0000313" key="6">
    <source>
        <dbReference type="Proteomes" id="UP000199012"/>
    </source>
</evidence>
<dbReference type="SUPFAM" id="SSF63817">
    <property type="entry name" value="Sortase"/>
    <property type="match status" value="1"/>
</dbReference>
<dbReference type="RefSeq" id="WP_244890641.1">
    <property type="nucleotide sequence ID" value="NZ_FOKA01000016.1"/>
</dbReference>
<evidence type="ECO:0000256" key="2">
    <source>
        <dbReference type="PIRSR" id="PIRSR605754-1"/>
    </source>
</evidence>
<dbReference type="CDD" id="cd05830">
    <property type="entry name" value="Sortase_E"/>
    <property type="match status" value="1"/>
</dbReference>
<keyword evidence="4" id="KW-0472">Membrane</keyword>
<keyword evidence="4" id="KW-0812">Transmembrane</keyword>
<reference evidence="5 6" key="1">
    <citation type="submission" date="2016-10" db="EMBL/GenBank/DDBJ databases">
        <authorList>
            <person name="de Groot N.N."/>
        </authorList>
    </citation>
    <scope>NUCLEOTIDE SEQUENCE [LARGE SCALE GENOMIC DNA]</scope>
    <source>
        <strain evidence="5 6">CGMCC 4.6945</strain>
    </source>
</reference>
<dbReference type="AlphaFoldDB" id="A0A1I1AC49"/>
<dbReference type="InterPro" id="IPR053465">
    <property type="entry name" value="Sortase_Class_E"/>
</dbReference>
<feature type="region of interest" description="Disordered" evidence="3">
    <location>
        <begin position="70"/>
        <end position="99"/>
    </location>
</feature>
<dbReference type="InterPro" id="IPR042003">
    <property type="entry name" value="Sortase_E"/>
</dbReference>
<dbReference type="NCBIfam" id="NF033747">
    <property type="entry name" value="class_E_sortase"/>
    <property type="match status" value="1"/>
</dbReference>
<proteinExistence type="predicted"/>
<dbReference type="InterPro" id="IPR005754">
    <property type="entry name" value="Sortase"/>
</dbReference>
<organism evidence="5 6">
    <name type="scientific">Cellulomonas marina</name>
    <dbReference type="NCBI Taxonomy" id="988821"/>
    <lineage>
        <taxon>Bacteria</taxon>
        <taxon>Bacillati</taxon>
        <taxon>Actinomycetota</taxon>
        <taxon>Actinomycetes</taxon>
        <taxon>Micrococcales</taxon>
        <taxon>Cellulomonadaceae</taxon>
        <taxon>Cellulomonas</taxon>
    </lineage>
</organism>
<dbReference type="STRING" id="988821.SAMN05421867_11670"/>
<feature type="transmembrane region" description="Helical" evidence="4">
    <location>
        <begin position="28"/>
        <end position="55"/>
    </location>
</feature>
<evidence type="ECO:0000256" key="3">
    <source>
        <dbReference type="SAM" id="MobiDB-lite"/>
    </source>
</evidence>
<evidence type="ECO:0000256" key="1">
    <source>
        <dbReference type="ARBA" id="ARBA00022801"/>
    </source>
</evidence>
<keyword evidence="6" id="KW-1185">Reference proteome</keyword>
<dbReference type="Gene3D" id="2.40.260.10">
    <property type="entry name" value="Sortase"/>
    <property type="match status" value="1"/>
</dbReference>
<feature type="region of interest" description="Disordered" evidence="3">
    <location>
        <begin position="1"/>
        <end position="21"/>
    </location>
</feature>
<accession>A0A1I1AC49</accession>
<keyword evidence="4" id="KW-1133">Transmembrane helix</keyword>
<dbReference type="Proteomes" id="UP000199012">
    <property type="component" value="Unassembled WGS sequence"/>
</dbReference>
<dbReference type="NCBIfam" id="TIGR01076">
    <property type="entry name" value="sortase_fam"/>
    <property type="match status" value="1"/>
</dbReference>
<evidence type="ECO:0000313" key="5">
    <source>
        <dbReference type="EMBL" id="SFB35062.1"/>
    </source>
</evidence>
<protein>
    <submittedName>
        <fullName evidence="5">Sortase A</fullName>
    </submittedName>
</protein>
<name>A0A1I1AC49_9CELL</name>
<gene>
    <name evidence="5" type="ORF">SAMN05421867_11670</name>
</gene>
<feature type="active site" description="Proton donor/acceptor" evidence="2">
    <location>
        <position position="171"/>
    </location>
</feature>
<dbReference type="Pfam" id="PF04203">
    <property type="entry name" value="Sortase"/>
    <property type="match status" value="1"/>
</dbReference>
<feature type="active site" description="Acyl-thioester intermediate" evidence="2">
    <location>
        <position position="239"/>
    </location>
</feature>
<evidence type="ECO:0000256" key="4">
    <source>
        <dbReference type="SAM" id="Phobius"/>
    </source>
</evidence>
<dbReference type="EMBL" id="FOKA01000016">
    <property type="protein sequence ID" value="SFB35062.1"/>
    <property type="molecule type" value="Genomic_DNA"/>
</dbReference>
<sequence length="273" mass="28744">MTGATATTATGPAVPVTPRRGGRAAGAAWGAVGVLGELLITAGVLLLAFLAWQLWWTDVVGNREQASVVAGLEREEPPTTAPADGTGDEEGAAPAPAPVVAPPRYDEPPVDEEPAHATTFATLQVPRWAGEPERPVSQGTDRETVLDVLGIGHYEGTAMPGGVGNFAVAAHRTTYAKPFHRIEELGVGDPLVVRTDDTWYVYRVTSWDVVTPADVDVIAPVPGDPSAEPTERTITLTTCHPMYSARERYVVHGVLDHWAPVADGTPAELLPGA</sequence>
<keyword evidence="1" id="KW-0378">Hydrolase</keyword>
<dbReference type="InterPro" id="IPR023365">
    <property type="entry name" value="Sortase_dom-sf"/>
</dbReference>